<name>A0ABQ1ZSW0_9BACL</name>
<evidence type="ECO:0000313" key="3">
    <source>
        <dbReference type="EMBL" id="GGH73647.1"/>
    </source>
</evidence>
<comment type="caution">
    <text evidence="3">The sequence shown here is derived from an EMBL/GenBank/DDBJ whole genome shotgun (WGS) entry which is preliminary data.</text>
</comment>
<evidence type="ECO:0000313" key="4">
    <source>
        <dbReference type="Proteomes" id="UP000605427"/>
    </source>
</evidence>
<dbReference type="Gene3D" id="1.10.10.10">
    <property type="entry name" value="Winged helix-like DNA-binding domain superfamily/Winged helix DNA-binding domain"/>
    <property type="match status" value="1"/>
</dbReference>
<protein>
    <recommendedName>
        <fullName evidence="2">RNA polymerase sigma-70 region 4 domain-containing protein</fullName>
    </recommendedName>
</protein>
<dbReference type="EMBL" id="BMDD01000001">
    <property type="protein sequence ID" value="GGH73647.1"/>
    <property type="molecule type" value="Genomic_DNA"/>
</dbReference>
<feature type="compositionally biased region" description="Basic and acidic residues" evidence="1">
    <location>
        <begin position="52"/>
        <end position="63"/>
    </location>
</feature>
<feature type="region of interest" description="Disordered" evidence="1">
    <location>
        <begin position="42"/>
        <end position="63"/>
    </location>
</feature>
<dbReference type="InterPro" id="IPR013324">
    <property type="entry name" value="RNA_pol_sigma_r3/r4-like"/>
</dbReference>
<dbReference type="InterPro" id="IPR007630">
    <property type="entry name" value="RNA_pol_sigma70_r4"/>
</dbReference>
<accession>A0ABQ1ZSW0</accession>
<dbReference type="InterPro" id="IPR036388">
    <property type="entry name" value="WH-like_DNA-bd_sf"/>
</dbReference>
<dbReference type="Proteomes" id="UP000605427">
    <property type="component" value="Unassembled WGS sequence"/>
</dbReference>
<organism evidence="3 4">
    <name type="scientific">Saccharibacillus endophyticus</name>
    <dbReference type="NCBI Taxonomy" id="2060666"/>
    <lineage>
        <taxon>Bacteria</taxon>
        <taxon>Bacillati</taxon>
        <taxon>Bacillota</taxon>
        <taxon>Bacilli</taxon>
        <taxon>Bacillales</taxon>
        <taxon>Paenibacillaceae</taxon>
        <taxon>Saccharibacillus</taxon>
    </lineage>
</organism>
<evidence type="ECO:0000259" key="2">
    <source>
        <dbReference type="Pfam" id="PF04545"/>
    </source>
</evidence>
<dbReference type="SUPFAM" id="SSF88659">
    <property type="entry name" value="Sigma3 and sigma4 domains of RNA polymerase sigma factors"/>
    <property type="match status" value="1"/>
</dbReference>
<reference evidence="4" key="1">
    <citation type="journal article" date="2019" name="Int. J. Syst. Evol. Microbiol.">
        <title>The Global Catalogue of Microorganisms (GCM) 10K type strain sequencing project: providing services to taxonomists for standard genome sequencing and annotation.</title>
        <authorList>
            <consortium name="The Broad Institute Genomics Platform"/>
            <consortium name="The Broad Institute Genome Sequencing Center for Infectious Disease"/>
            <person name="Wu L."/>
            <person name="Ma J."/>
        </authorList>
    </citation>
    <scope>NUCLEOTIDE SEQUENCE [LARGE SCALE GENOMIC DNA]</scope>
    <source>
        <strain evidence="4">CCM 8702</strain>
    </source>
</reference>
<sequence>MISLRFVHDLSTTEIAELLSIPQGTLKSRQYKGLKLLRSQLERAGQQTEPVKGGHYEYQPHKG</sequence>
<keyword evidence="4" id="KW-1185">Reference proteome</keyword>
<proteinExistence type="predicted"/>
<dbReference type="Pfam" id="PF04545">
    <property type="entry name" value="Sigma70_r4"/>
    <property type="match status" value="1"/>
</dbReference>
<gene>
    <name evidence="3" type="ORF">GCM10007362_12960</name>
</gene>
<evidence type="ECO:0000256" key="1">
    <source>
        <dbReference type="SAM" id="MobiDB-lite"/>
    </source>
</evidence>
<feature type="domain" description="RNA polymerase sigma-70 region 4" evidence="2">
    <location>
        <begin position="2"/>
        <end position="38"/>
    </location>
</feature>